<gene>
    <name evidence="2" type="ORF">EYF80_015588</name>
</gene>
<accession>A0A4Z2IAH8</accession>
<keyword evidence="3" id="KW-1185">Reference proteome</keyword>
<dbReference type="EMBL" id="SRLO01000117">
    <property type="protein sequence ID" value="TNN74143.1"/>
    <property type="molecule type" value="Genomic_DNA"/>
</dbReference>
<comment type="caution">
    <text evidence="2">The sequence shown here is derived from an EMBL/GenBank/DDBJ whole genome shotgun (WGS) entry which is preliminary data.</text>
</comment>
<protein>
    <submittedName>
        <fullName evidence="2">Uncharacterized protein</fullName>
    </submittedName>
</protein>
<evidence type="ECO:0000313" key="3">
    <source>
        <dbReference type="Proteomes" id="UP000314294"/>
    </source>
</evidence>
<sequence>MAGLGAPPKILSEVRGASLCNTTVQHHWTTPLDNTTGQHHWTTPLDNTTGQHHCATPLDNTTGQHCFHRLNLGLGATMGGAHFLGACCWETEMLALPKVVSILAATCPVWSLLFTGFHMVLRRKDESY</sequence>
<dbReference type="Proteomes" id="UP000314294">
    <property type="component" value="Unassembled WGS sequence"/>
</dbReference>
<name>A0A4Z2IAH8_9TELE</name>
<evidence type="ECO:0000313" key="2">
    <source>
        <dbReference type="EMBL" id="TNN74143.1"/>
    </source>
</evidence>
<reference evidence="2 3" key="1">
    <citation type="submission" date="2019-03" db="EMBL/GenBank/DDBJ databases">
        <title>First draft genome of Liparis tanakae, snailfish: a comprehensive survey of snailfish specific genes.</title>
        <authorList>
            <person name="Kim W."/>
            <person name="Song I."/>
            <person name="Jeong J.-H."/>
            <person name="Kim D."/>
            <person name="Kim S."/>
            <person name="Ryu S."/>
            <person name="Song J.Y."/>
            <person name="Lee S.K."/>
        </authorList>
    </citation>
    <scope>NUCLEOTIDE SEQUENCE [LARGE SCALE GENOMIC DNA]</scope>
    <source>
        <tissue evidence="2">Muscle</tissue>
    </source>
</reference>
<feature type="transmembrane region" description="Helical" evidence="1">
    <location>
        <begin position="99"/>
        <end position="121"/>
    </location>
</feature>
<dbReference type="OrthoDB" id="10311521at2759"/>
<keyword evidence="1" id="KW-0472">Membrane</keyword>
<keyword evidence="1" id="KW-0812">Transmembrane</keyword>
<proteinExistence type="predicted"/>
<evidence type="ECO:0000256" key="1">
    <source>
        <dbReference type="SAM" id="Phobius"/>
    </source>
</evidence>
<organism evidence="2 3">
    <name type="scientific">Liparis tanakae</name>
    <name type="common">Tanaka's snailfish</name>
    <dbReference type="NCBI Taxonomy" id="230148"/>
    <lineage>
        <taxon>Eukaryota</taxon>
        <taxon>Metazoa</taxon>
        <taxon>Chordata</taxon>
        <taxon>Craniata</taxon>
        <taxon>Vertebrata</taxon>
        <taxon>Euteleostomi</taxon>
        <taxon>Actinopterygii</taxon>
        <taxon>Neopterygii</taxon>
        <taxon>Teleostei</taxon>
        <taxon>Neoteleostei</taxon>
        <taxon>Acanthomorphata</taxon>
        <taxon>Eupercaria</taxon>
        <taxon>Perciformes</taxon>
        <taxon>Cottioidei</taxon>
        <taxon>Cottales</taxon>
        <taxon>Liparidae</taxon>
        <taxon>Liparis</taxon>
    </lineage>
</organism>
<keyword evidence="1" id="KW-1133">Transmembrane helix</keyword>
<dbReference type="AlphaFoldDB" id="A0A4Z2IAH8"/>